<reference evidence="1" key="1">
    <citation type="journal article" date="2015" name="Nature">
        <title>Complex archaea that bridge the gap between prokaryotes and eukaryotes.</title>
        <authorList>
            <person name="Spang A."/>
            <person name="Saw J.H."/>
            <person name="Jorgensen S.L."/>
            <person name="Zaremba-Niedzwiedzka K."/>
            <person name="Martijn J."/>
            <person name="Lind A.E."/>
            <person name="van Eijk R."/>
            <person name="Schleper C."/>
            <person name="Guy L."/>
            <person name="Ettema T.J."/>
        </authorList>
    </citation>
    <scope>NUCLEOTIDE SEQUENCE</scope>
</reference>
<organism evidence="1">
    <name type="scientific">marine sediment metagenome</name>
    <dbReference type="NCBI Taxonomy" id="412755"/>
    <lineage>
        <taxon>unclassified sequences</taxon>
        <taxon>metagenomes</taxon>
        <taxon>ecological metagenomes</taxon>
    </lineage>
</organism>
<evidence type="ECO:0008006" key="2">
    <source>
        <dbReference type="Google" id="ProtNLM"/>
    </source>
</evidence>
<dbReference type="InterPro" id="IPR029787">
    <property type="entry name" value="Nucleotide_cyclase"/>
</dbReference>
<proteinExistence type="predicted"/>
<evidence type="ECO:0000313" key="1">
    <source>
        <dbReference type="EMBL" id="KKL22043.1"/>
    </source>
</evidence>
<accession>A0A0F9EDE2</accession>
<dbReference type="AlphaFoldDB" id="A0A0F9EDE2"/>
<sequence>MGFVEDLTNKVRDYLSGEYDITETRGIPTIDNVSHGKKAKKMNLCAFSIDLRKSSDLLVQHQKQTAGKIHKAFLAVASSIVLKYGGKIRSFQGDSILVFWPAYVTSQIMDAVRAAMAIKWFLSEKL</sequence>
<dbReference type="SUPFAM" id="SSF55073">
    <property type="entry name" value="Nucleotide cyclase"/>
    <property type="match status" value="1"/>
</dbReference>
<dbReference type="EMBL" id="LAZR01037498">
    <property type="protein sequence ID" value="KKL22043.1"/>
    <property type="molecule type" value="Genomic_DNA"/>
</dbReference>
<comment type="caution">
    <text evidence="1">The sequence shown here is derived from an EMBL/GenBank/DDBJ whole genome shotgun (WGS) entry which is preliminary data.</text>
</comment>
<gene>
    <name evidence="1" type="ORF">LCGC14_2439410</name>
</gene>
<protein>
    <recommendedName>
        <fullName evidence="2">Guanylate cyclase domain-containing protein</fullName>
    </recommendedName>
</protein>
<dbReference type="Gene3D" id="3.30.70.1230">
    <property type="entry name" value="Nucleotide cyclase"/>
    <property type="match status" value="1"/>
</dbReference>
<feature type="non-terminal residue" evidence="1">
    <location>
        <position position="126"/>
    </location>
</feature>
<name>A0A0F9EDE2_9ZZZZ</name>